<dbReference type="OrthoDB" id="2755117at2759"/>
<evidence type="ECO:0000313" key="2">
    <source>
        <dbReference type="EMBL" id="PIL36671.1"/>
    </source>
</evidence>
<evidence type="ECO:0000313" key="3">
    <source>
        <dbReference type="Proteomes" id="UP000230002"/>
    </source>
</evidence>
<dbReference type="Proteomes" id="UP000230002">
    <property type="component" value="Unassembled WGS sequence"/>
</dbReference>
<dbReference type="EMBL" id="AYKW01000001">
    <property type="protein sequence ID" value="PIL36671.1"/>
    <property type="molecule type" value="Genomic_DNA"/>
</dbReference>
<proteinExistence type="predicted"/>
<protein>
    <submittedName>
        <fullName evidence="2">Uncharacterized protein</fullName>
    </submittedName>
</protein>
<gene>
    <name evidence="2" type="ORF">GSI_00360</name>
</gene>
<evidence type="ECO:0000256" key="1">
    <source>
        <dbReference type="SAM" id="MobiDB-lite"/>
    </source>
</evidence>
<organism evidence="2 3">
    <name type="scientific">Ganoderma sinense ZZ0214-1</name>
    <dbReference type="NCBI Taxonomy" id="1077348"/>
    <lineage>
        <taxon>Eukaryota</taxon>
        <taxon>Fungi</taxon>
        <taxon>Dikarya</taxon>
        <taxon>Basidiomycota</taxon>
        <taxon>Agaricomycotina</taxon>
        <taxon>Agaricomycetes</taxon>
        <taxon>Polyporales</taxon>
        <taxon>Polyporaceae</taxon>
        <taxon>Ganoderma</taxon>
    </lineage>
</organism>
<keyword evidence="3" id="KW-1185">Reference proteome</keyword>
<accession>A0A2G8SSB1</accession>
<name>A0A2G8SSB1_9APHY</name>
<reference evidence="2 3" key="1">
    <citation type="journal article" date="2015" name="Sci. Rep.">
        <title>Chromosome-level genome map provides insights into diverse defense mechanisms in the medicinal fungus Ganoderma sinense.</title>
        <authorList>
            <person name="Zhu Y."/>
            <person name="Xu J."/>
            <person name="Sun C."/>
            <person name="Zhou S."/>
            <person name="Xu H."/>
            <person name="Nelson D.R."/>
            <person name="Qian J."/>
            <person name="Song J."/>
            <person name="Luo H."/>
            <person name="Xiang L."/>
            <person name="Li Y."/>
            <person name="Xu Z."/>
            <person name="Ji A."/>
            <person name="Wang L."/>
            <person name="Lu S."/>
            <person name="Hayward A."/>
            <person name="Sun W."/>
            <person name="Li X."/>
            <person name="Schwartz D.C."/>
            <person name="Wang Y."/>
            <person name="Chen S."/>
        </authorList>
    </citation>
    <scope>NUCLEOTIDE SEQUENCE [LARGE SCALE GENOMIC DNA]</scope>
    <source>
        <strain evidence="2 3">ZZ0214-1</strain>
    </source>
</reference>
<dbReference type="AlphaFoldDB" id="A0A2G8SSB1"/>
<feature type="region of interest" description="Disordered" evidence="1">
    <location>
        <begin position="1"/>
        <end position="25"/>
    </location>
</feature>
<sequence>MFTDAYTAHVEGPSSNSDSEPAQPRIRPVRRFAAVPDDADVSSFELDIPVVGVDYDDDELLAAGISTELSRSKLALLVSNLFGALRRTFLEPTATLGRLGGFKLGVQMPK</sequence>
<comment type="caution">
    <text evidence="2">The sequence shown here is derived from an EMBL/GenBank/DDBJ whole genome shotgun (WGS) entry which is preliminary data.</text>
</comment>